<gene>
    <name evidence="1" type="ORF">AMORRO_LOCUS11122</name>
</gene>
<organism evidence="1 2">
    <name type="scientific">Acaulospora morrowiae</name>
    <dbReference type="NCBI Taxonomy" id="94023"/>
    <lineage>
        <taxon>Eukaryota</taxon>
        <taxon>Fungi</taxon>
        <taxon>Fungi incertae sedis</taxon>
        <taxon>Mucoromycota</taxon>
        <taxon>Glomeromycotina</taxon>
        <taxon>Glomeromycetes</taxon>
        <taxon>Diversisporales</taxon>
        <taxon>Acaulosporaceae</taxon>
        <taxon>Acaulospora</taxon>
    </lineage>
</organism>
<keyword evidence="2" id="KW-1185">Reference proteome</keyword>
<feature type="non-terminal residue" evidence="1">
    <location>
        <position position="72"/>
    </location>
</feature>
<comment type="caution">
    <text evidence="1">The sequence shown here is derived from an EMBL/GenBank/DDBJ whole genome shotgun (WGS) entry which is preliminary data.</text>
</comment>
<reference evidence="1" key="1">
    <citation type="submission" date="2021-06" db="EMBL/GenBank/DDBJ databases">
        <authorList>
            <person name="Kallberg Y."/>
            <person name="Tangrot J."/>
            <person name="Rosling A."/>
        </authorList>
    </citation>
    <scope>NUCLEOTIDE SEQUENCE</scope>
    <source>
        <strain evidence="1">CL551</strain>
    </source>
</reference>
<name>A0A9N9HE49_9GLOM</name>
<accession>A0A9N9HE49</accession>
<sequence>NLGGAIWFDYDGIRSVLIWLCRDDWLVQWHFGRTYFVGNGGSIILQLDNIIAAASSFISTSIGISSSEQFKP</sequence>
<dbReference type="Proteomes" id="UP000789342">
    <property type="component" value="Unassembled WGS sequence"/>
</dbReference>
<proteinExistence type="predicted"/>
<protein>
    <submittedName>
        <fullName evidence="1">10949_t:CDS:1</fullName>
    </submittedName>
</protein>
<dbReference type="AlphaFoldDB" id="A0A9N9HE49"/>
<evidence type="ECO:0000313" key="1">
    <source>
        <dbReference type="EMBL" id="CAG8678067.1"/>
    </source>
</evidence>
<evidence type="ECO:0000313" key="2">
    <source>
        <dbReference type="Proteomes" id="UP000789342"/>
    </source>
</evidence>
<dbReference type="EMBL" id="CAJVPV010013470">
    <property type="protein sequence ID" value="CAG8678067.1"/>
    <property type="molecule type" value="Genomic_DNA"/>
</dbReference>